<evidence type="ECO:0000256" key="8">
    <source>
        <dbReference type="ARBA" id="ARBA00023002"/>
    </source>
</evidence>
<evidence type="ECO:0000256" key="9">
    <source>
        <dbReference type="ARBA" id="ARBA00023027"/>
    </source>
</evidence>
<evidence type="ECO:0000256" key="11">
    <source>
        <dbReference type="ARBA" id="ARBA00025782"/>
    </source>
</evidence>
<dbReference type="Pfam" id="PF13905">
    <property type="entry name" value="Thioredoxin_8"/>
    <property type="match status" value="2"/>
</dbReference>
<keyword evidence="6" id="KW-0879">Wnt signaling pathway</keyword>
<accession>A0A4W2FXR4</accession>
<dbReference type="InterPro" id="IPR036249">
    <property type="entry name" value="Thioredoxin-like_sf"/>
</dbReference>
<reference evidence="18" key="2">
    <citation type="submission" date="2025-08" db="UniProtKB">
        <authorList>
            <consortium name="Ensembl"/>
        </authorList>
    </citation>
    <scope>IDENTIFICATION</scope>
</reference>
<dbReference type="FunFam" id="3.40.30.10:FF:000062">
    <property type="entry name" value="Nucleoredoxin"/>
    <property type="match status" value="1"/>
</dbReference>
<dbReference type="FunFam" id="3.10.180.10:FF:000010">
    <property type="entry name" value="Glyoxalase domain-containing protein 4"/>
    <property type="match status" value="1"/>
</dbReference>
<dbReference type="SUPFAM" id="SSF52833">
    <property type="entry name" value="Thioredoxin-like"/>
    <property type="match status" value="2"/>
</dbReference>
<dbReference type="InterPro" id="IPR059155">
    <property type="entry name" value="GLOD4_dom"/>
</dbReference>
<dbReference type="GeneTree" id="ENSGT00390000012340"/>
<dbReference type="PANTHER" id="PTHR46472:SF1">
    <property type="entry name" value="NUCLEOREDOXIN"/>
    <property type="match status" value="1"/>
</dbReference>
<dbReference type="Ensembl" id="ENSBIXT00005017319.1">
    <property type="protein sequence ID" value="ENSBIXP00005009346.1"/>
    <property type="gene ID" value="ENSBIXG00005014295.1"/>
</dbReference>
<evidence type="ECO:0000256" key="15">
    <source>
        <dbReference type="SAM" id="MobiDB-lite"/>
    </source>
</evidence>
<feature type="domain" description="VOC" evidence="17">
    <location>
        <begin position="619"/>
        <end position="740"/>
    </location>
</feature>
<dbReference type="GO" id="GO:0004791">
    <property type="term" value="F:thioredoxin-disulfide reductase (NADPH) activity"/>
    <property type="evidence" value="ECO:0007669"/>
    <property type="project" value="InterPro"/>
</dbReference>
<evidence type="ECO:0000313" key="19">
    <source>
        <dbReference type="Proteomes" id="UP000429181"/>
    </source>
</evidence>
<dbReference type="InterPro" id="IPR013766">
    <property type="entry name" value="Thioredoxin_domain"/>
</dbReference>
<dbReference type="Proteomes" id="UP000429181">
    <property type="component" value="Chromosome 19"/>
</dbReference>
<dbReference type="Pfam" id="PF21701">
    <property type="entry name" value="GLOD4_C"/>
    <property type="match status" value="1"/>
</dbReference>
<comment type="subcellular location">
    <subcellularLocation>
        <location evidence="2">Cytoplasm</location>
        <location evidence="2">Cytosol</location>
    </subcellularLocation>
    <subcellularLocation>
        <location evidence="1">Nucleus</location>
    </subcellularLocation>
</comment>
<dbReference type="Gene3D" id="3.10.180.10">
    <property type="entry name" value="2,3-Dihydroxybiphenyl 1,2-Dioxygenase, domain 1"/>
    <property type="match status" value="2"/>
</dbReference>
<evidence type="ECO:0000256" key="1">
    <source>
        <dbReference type="ARBA" id="ARBA00004123"/>
    </source>
</evidence>
<organism evidence="18 19">
    <name type="scientific">Bos indicus x Bos taurus</name>
    <name type="common">Hybrid cattle</name>
    <dbReference type="NCBI Taxonomy" id="30522"/>
    <lineage>
        <taxon>Eukaryota</taxon>
        <taxon>Metazoa</taxon>
        <taxon>Chordata</taxon>
        <taxon>Craniata</taxon>
        <taxon>Vertebrata</taxon>
        <taxon>Euteleostomi</taxon>
        <taxon>Mammalia</taxon>
        <taxon>Eutheria</taxon>
        <taxon>Laurasiatheria</taxon>
        <taxon>Artiodactyla</taxon>
        <taxon>Ruminantia</taxon>
        <taxon>Pecora</taxon>
        <taxon>Bovidae</taxon>
        <taxon>Bovinae</taxon>
        <taxon>Bos</taxon>
    </lineage>
</organism>
<dbReference type="Gene3D" id="3.40.30.10">
    <property type="entry name" value="Glutaredoxin"/>
    <property type="match status" value="2"/>
</dbReference>
<evidence type="ECO:0000256" key="12">
    <source>
        <dbReference type="ARBA" id="ARBA00026178"/>
    </source>
</evidence>
<evidence type="ECO:0000256" key="13">
    <source>
        <dbReference type="ARBA" id="ARBA00047388"/>
    </source>
</evidence>
<dbReference type="GO" id="GO:0005634">
    <property type="term" value="C:nucleus"/>
    <property type="evidence" value="ECO:0007669"/>
    <property type="project" value="UniProtKB-SubCell"/>
</dbReference>
<evidence type="ECO:0000256" key="5">
    <source>
        <dbReference type="ARBA" id="ARBA00022490"/>
    </source>
</evidence>
<feature type="region of interest" description="Disordered" evidence="15">
    <location>
        <begin position="1"/>
        <end position="82"/>
    </location>
</feature>
<evidence type="ECO:0000256" key="3">
    <source>
        <dbReference type="ARBA" id="ARBA00012612"/>
    </source>
</evidence>
<dbReference type="InterPro" id="IPR037523">
    <property type="entry name" value="VOC_core"/>
</dbReference>
<dbReference type="FunFam" id="3.40.30.10:FF:000210">
    <property type="entry name" value="nucleoredoxin"/>
    <property type="match status" value="1"/>
</dbReference>
<dbReference type="CDD" id="cd16357">
    <property type="entry name" value="GLOD4_C"/>
    <property type="match status" value="1"/>
</dbReference>
<keyword evidence="8" id="KW-0560">Oxidoreductase</keyword>
<keyword evidence="4" id="KW-0217">Developmental protein</keyword>
<evidence type="ECO:0000256" key="2">
    <source>
        <dbReference type="ARBA" id="ARBA00004514"/>
    </source>
</evidence>
<dbReference type="PANTHER" id="PTHR46472">
    <property type="entry name" value="NUCLEOREDOXIN"/>
    <property type="match status" value="1"/>
</dbReference>
<keyword evidence="5" id="KW-0963">Cytoplasm</keyword>
<feature type="domain" description="Thioredoxin" evidence="16">
    <location>
        <begin position="304"/>
        <end position="458"/>
    </location>
</feature>
<evidence type="ECO:0000256" key="14">
    <source>
        <dbReference type="ARBA" id="ARBA00047804"/>
    </source>
</evidence>
<keyword evidence="9" id="KW-0520">NAD</keyword>
<keyword evidence="10" id="KW-0539">Nucleus</keyword>
<protein>
    <recommendedName>
        <fullName evidence="12">Nucleoredoxin</fullName>
        <ecNumber evidence="3">1.8.1.8</ecNumber>
    </recommendedName>
</protein>
<dbReference type="InterPro" id="IPR029068">
    <property type="entry name" value="Glyas_Bleomycin-R_OHBP_Dase"/>
</dbReference>
<feature type="region of interest" description="Disordered" evidence="15">
    <location>
        <begin position="100"/>
        <end position="132"/>
    </location>
</feature>
<name>A0A4W2FXR4_BOBOX</name>
<dbReference type="GO" id="GO:0031397">
    <property type="term" value="P:negative regulation of protein ubiquitination"/>
    <property type="evidence" value="ECO:0007669"/>
    <property type="project" value="TreeGrafter"/>
</dbReference>
<evidence type="ECO:0000256" key="6">
    <source>
        <dbReference type="ARBA" id="ARBA00022687"/>
    </source>
</evidence>
<evidence type="ECO:0000256" key="4">
    <source>
        <dbReference type="ARBA" id="ARBA00022473"/>
    </source>
</evidence>
<dbReference type="GO" id="GO:0016055">
    <property type="term" value="P:Wnt signaling pathway"/>
    <property type="evidence" value="ECO:0007669"/>
    <property type="project" value="UniProtKB-KW"/>
</dbReference>
<dbReference type="SUPFAM" id="SSF54593">
    <property type="entry name" value="Glyoxalase/Bleomycin resistance protein/Dihydroxybiphenyl dioxygenase"/>
    <property type="match status" value="1"/>
</dbReference>
<gene>
    <name evidence="18" type="primary">GLOD4</name>
</gene>
<evidence type="ECO:0000313" key="18">
    <source>
        <dbReference type="Ensembl" id="ENSBIXP00005009346.1"/>
    </source>
</evidence>
<dbReference type="Pfam" id="PF21207">
    <property type="entry name" value="GLOD4_N"/>
    <property type="match status" value="1"/>
</dbReference>
<sequence length="780" mass="85888">MGGRGEAKPGPARTAASERLAQRPLLLSSFRSQAFPTDRRVSGQPSRRGYLGSTSATRREKPRTPAARAREASSATKGAWRGEGAWRGRGGWAWLASRLCPPTPPQLPPPPAARTEGAVSPPPARPGAREPGLRWARMSGFLEELLGEKLVTGGGEEVDVHSLAARGISLLGLYFGCSLSAPCAQLSASLAAFYGRLRGDAAAGPGPGPGAGASAEPEPRRRLEIVFVSSDQDQRQWQDFVRDMPWLALPYKEKHRKLKLWNKYRISNIPSLIFLDATSGKVVCRNGLLVIRDDPEGLEFPWGPKPFREVIAGPLLRSNGQSLESSSLEGSHVGVYFSAHWCPPCRSLTRVLVESYRKIKEAGQKFEIIFVSADRSEDSFKQYFSEMPWLAVPYTDEARRSRLNRLYGIQGIPTLIVLDPQGEVITRQGRVEVLNDEDCRGFPWHPKPVLELSDSNAVQLNEGPCLVLFVDSEDDGESEAAKQLIQPIAEKIIAKYKAKEEEAPLLFFVAGEILRHEEFQDGCKAACNGPYDGKWSKTMVGYGPEDDHFVTELTYNYGIGSYQLGNDFLGITVASRQAVSNARKLKWPLSEMGDGVFETKAPGGYKFYLQDCSPPQSDPVLKVTLAVSDLQKSLNYWSNLLGMKIYEEDEKKQRALLGYADNQCKLELRAIPGKVDHATGFGRIAFSCPQKELSDLEDLMKRENQKILTPLVSLDTPGKATVQVIILADPDGHEICFVGDEAFRELSKVDPEGNKLLDDAIAGDKSDEWFAAQKKPKATG</sequence>
<dbReference type="PROSITE" id="PS51352">
    <property type="entry name" value="THIOREDOXIN_2"/>
    <property type="match status" value="1"/>
</dbReference>
<keyword evidence="7" id="KW-0221">Differentiation</keyword>
<comment type="catalytic activity">
    <reaction evidence="14">
        <text>[protein]-dithiol + NADP(+) = [protein]-disulfide + NADPH + H(+)</text>
        <dbReference type="Rhea" id="RHEA:18753"/>
        <dbReference type="Rhea" id="RHEA-COMP:10593"/>
        <dbReference type="Rhea" id="RHEA-COMP:10594"/>
        <dbReference type="ChEBI" id="CHEBI:15378"/>
        <dbReference type="ChEBI" id="CHEBI:29950"/>
        <dbReference type="ChEBI" id="CHEBI:50058"/>
        <dbReference type="ChEBI" id="CHEBI:57783"/>
        <dbReference type="ChEBI" id="CHEBI:58349"/>
        <dbReference type="EC" id="1.8.1.8"/>
    </reaction>
</comment>
<evidence type="ECO:0000259" key="16">
    <source>
        <dbReference type="PROSITE" id="PS51352"/>
    </source>
</evidence>
<reference evidence="18 19" key="1">
    <citation type="submission" date="2018-11" db="EMBL/GenBank/DDBJ databases">
        <title>Haplotype-resolved cattle genomes.</title>
        <authorList>
            <person name="Low W.Y."/>
            <person name="Tearle R."/>
            <person name="Bickhart D.M."/>
            <person name="Rosen B.D."/>
            <person name="Koren S."/>
            <person name="Rhie A."/>
            <person name="Hiendleder S."/>
            <person name="Phillippy A.M."/>
            <person name="Smith T.P.L."/>
            <person name="Williams J.L."/>
        </authorList>
    </citation>
    <scope>NUCLEOTIDE SEQUENCE [LARGE SCALE GENOMIC DNA]</scope>
</reference>
<dbReference type="AlphaFoldDB" id="A0A4W2FXR4"/>
<dbReference type="CDD" id="cd03009">
    <property type="entry name" value="TryX_like_TryX_NRX"/>
    <property type="match status" value="1"/>
</dbReference>
<feature type="compositionally biased region" description="Pro residues" evidence="15">
    <location>
        <begin position="101"/>
        <end position="112"/>
    </location>
</feature>
<dbReference type="GO" id="GO:0030178">
    <property type="term" value="P:negative regulation of Wnt signaling pathway"/>
    <property type="evidence" value="ECO:0007669"/>
    <property type="project" value="TreeGrafter"/>
</dbReference>
<dbReference type="GO" id="GO:0005829">
    <property type="term" value="C:cytosol"/>
    <property type="evidence" value="ECO:0007669"/>
    <property type="project" value="UniProtKB-SubCell"/>
</dbReference>
<comment type="similarity">
    <text evidence="11">Belongs to the nucleoredoxin family.</text>
</comment>
<dbReference type="InterPro" id="IPR012336">
    <property type="entry name" value="Thioredoxin-like_fold"/>
</dbReference>
<evidence type="ECO:0000259" key="17">
    <source>
        <dbReference type="PROSITE" id="PS51819"/>
    </source>
</evidence>
<feature type="compositionally biased region" description="Basic and acidic residues" evidence="15">
    <location>
        <begin position="57"/>
        <end position="71"/>
    </location>
</feature>
<dbReference type="GO" id="GO:0030154">
    <property type="term" value="P:cell differentiation"/>
    <property type="evidence" value="ECO:0007669"/>
    <property type="project" value="UniProtKB-KW"/>
</dbReference>
<evidence type="ECO:0000256" key="10">
    <source>
        <dbReference type="ARBA" id="ARBA00023242"/>
    </source>
</evidence>
<dbReference type="PROSITE" id="PS51819">
    <property type="entry name" value="VOC"/>
    <property type="match status" value="1"/>
</dbReference>
<dbReference type="EC" id="1.8.1.8" evidence="3"/>
<proteinExistence type="inferred from homology"/>
<dbReference type="InterPro" id="IPR043194">
    <property type="entry name" value="GLOD4_C"/>
</dbReference>
<evidence type="ECO:0000256" key="7">
    <source>
        <dbReference type="ARBA" id="ARBA00022782"/>
    </source>
</evidence>
<dbReference type="InterPro" id="IPR045870">
    <property type="entry name" value="TryX_NRX_thioredoxin_dom"/>
</dbReference>
<comment type="catalytic activity">
    <reaction evidence="13">
        <text>[protein]-dithiol + NAD(+) = [protein]-disulfide + NADH + H(+)</text>
        <dbReference type="Rhea" id="RHEA:18749"/>
        <dbReference type="Rhea" id="RHEA-COMP:10593"/>
        <dbReference type="Rhea" id="RHEA-COMP:10594"/>
        <dbReference type="ChEBI" id="CHEBI:15378"/>
        <dbReference type="ChEBI" id="CHEBI:29950"/>
        <dbReference type="ChEBI" id="CHEBI:50058"/>
        <dbReference type="ChEBI" id="CHEBI:57540"/>
        <dbReference type="ChEBI" id="CHEBI:57945"/>
        <dbReference type="EC" id="1.8.1.8"/>
    </reaction>
</comment>